<dbReference type="Proteomes" id="UP000179233">
    <property type="component" value="Unassembled WGS sequence"/>
</dbReference>
<evidence type="ECO:0008006" key="5">
    <source>
        <dbReference type="Google" id="ProtNLM"/>
    </source>
</evidence>
<comment type="caution">
    <text evidence="3">The sequence shown here is derived from an EMBL/GenBank/DDBJ whole genome shotgun (WGS) entry which is preliminary data.</text>
</comment>
<sequence>MNKIVKVALSVLAFAILTEGAVYAAGLSAVLEKPKTPENQRDYTITFVALDIQNRPVVVRCYKKTPSEGGFSIFDSDKNLPSGGGSGTCSVTSSLVSAEGTYQYYVIASAEAETVQSATVSVDYKAGGPGTPTYYGKDHPSTCQYNIKFKTADDAGKTVKVEVYRSDQTSFNADSGTRIATVTIGSNQEGSHLDTVPECNKTYYYAVRAFNDAGNGSDAVGDTTSITIIQATPTTGAIPAGTGGSIASGTAVEEPKEELQLPNEESSEGIVLGEAAPSPTPTTPGFLSALKAAQWPIVAGILLILVGGGTILFRRKQPRE</sequence>
<evidence type="ECO:0000256" key="1">
    <source>
        <dbReference type="SAM" id="Phobius"/>
    </source>
</evidence>
<proteinExistence type="predicted"/>
<name>A0A1G1VTF2_9BACT</name>
<evidence type="ECO:0000256" key="2">
    <source>
        <dbReference type="SAM" id="SignalP"/>
    </source>
</evidence>
<keyword evidence="1" id="KW-0812">Transmembrane</keyword>
<keyword evidence="2" id="KW-0732">Signal</keyword>
<keyword evidence="1" id="KW-1133">Transmembrane helix</keyword>
<organism evidence="3 4">
    <name type="scientific">Candidatus Chisholmbacteria bacterium RIFCSPHIGHO2_01_FULL_52_32</name>
    <dbReference type="NCBI Taxonomy" id="1797591"/>
    <lineage>
        <taxon>Bacteria</taxon>
        <taxon>Candidatus Chisholmiibacteriota</taxon>
    </lineage>
</organism>
<protein>
    <recommendedName>
        <fullName evidence="5">Fibronectin type-III domain-containing protein</fullName>
    </recommendedName>
</protein>
<evidence type="ECO:0000313" key="4">
    <source>
        <dbReference type="Proteomes" id="UP000179233"/>
    </source>
</evidence>
<keyword evidence="1" id="KW-0472">Membrane</keyword>
<reference evidence="3 4" key="1">
    <citation type="journal article" date="2016" name="Nat. Commun.">
        <title>Thousands of microbial genomes shed light on interconnected biogeochemical processes in an aquifer system.</title>
        <authorList>
            <person name="Anantharaman K."/>
            <person name="Brown C.T."/>
            <person name="Hug L.A."/>
            <person name="Sharon I."/>
            <person name="Castelle C.J."/>
            <person name="Probst A.J."/>
            <person name="Thomas B.C."/>
            <person name="Singh A."/>
            <person name="Wilkins M.J."/>
            <person name="Karaoz U."/>
            <person name="Brodie E.L."/>
            <person name="Williams K.H."/>
            <person name="Hubbard S.S."/>
            <person name="Banfield J.F."/>
        </authorList>
    </citation>
    <scope>NUCLEOTIDE SEQUENCE [LARGE SCALE GENOMIC DNA]</scope>
</reference>
<dbReference type="AlphaFoldDB" id="A0A1G1VTF2"/>
<feature type="transmembrane region" description="Helical" evidence="1">
    <location>
        <begin position="293"/>
        <end position="313"/>
    </location>
</feature>
<gene>
    <name evidence="3" type="ORF">A2786_03850</name>
</gene>
<dbReference type="InterPro" id="IPR013783">
    <property type="entry name" value="Ig-like_fold"/>
</dbReference>
<feature type="signal peptide" evidence="2">
    <location>
        <begin position="1"/>
        <end position="24"/>
    </location>
</feature>
<dbReference type="Gene3D" id="2.60.40.10">
    <property type="entry name" value="Immunoglobulins"/>
    <property type="match status" value="1"/>
</dbReference>
<dbReference type="EMBL" id="MHCJ01000003">
    <property type="protein sequence ID" value="OGY18604.1"/>
    <property type="molecule type" value="Genomic_DNA"/>
</dbReference>
<evidence type="ECO:0000313" key="3">
    <source>
        <dbReference type="EMBL" id="OGY18604.1"/>
    </source>
</evidence>
<accession>A0A1G1VTF2</accession>
<feature type="chain" id="PRO_5009581057" description="Fibronectin type-III domain-containing protein" evidence="2">
    <location>
        <begin position="25"/>
        <end position="320"/>
    </location>
</feature>